<dbReference type="RefSeq" id="WP_141847203.1">
    <property type="nucleotide sequence ID" value="NZ_VFPM01000005.1"/>
</dbReference>
<dbReference type="EMBL" id="VFPM01000005">
    <property type="protein sequence ID" value="TQM55094.1"/>
    <property type="molecule type" value="Genomic_DNA"/>
</dbReference>
<gene>
    <name evidence="1" type="ORF">FBY41_4418</name>
</gene>
<comment type="caution">
    <text evidence="1">The sequence shown here is derived from an EMBL/GenBank/DDBJ whole genome shotgun (WGS) entry which is preliminary data.</text>
</comment>
<sequence length="69" mass="7402">MNTPRSRLKSSPFAERIADEVPTLAVADRVAHDKYGLGEVKAVGGGCVIVAFGSERVRVASPYSKLTRL</sequence>
<proteinExistence type="predicted"/>
<protein>
    <submittedName>
        <fullName evidence="1">Uncharacterized protein</fullName>
    </submittedName>
</protein>
<reference evidence="1 2" key="1">
    <citation type="submission" date="2019-06" db="EMBL/GenBank/DDBJ databases">
        <title>Genome sequencing of plant associated microbes to promote plant fitness in Sorghum bicolor and Oryza sativa.</title>
        <authorList>
            <person name="Coleman-Derr D."/>
        </authorList>
    </citation>
    <scope>NUCLEOTIDE SEQUENCE [LARGE SCALE GENOMIC DNA]</scope>
    <source>
        <strain evidence="1 2">KV-663</strain>
    </source>
</reference>
<evidence type="ECO:0000313" key="2">
    <source>
        <dbReference type="Proteomes" id="UP000316747"/>
    </source>
</evidence>
<dbReference type="OrthoDB" id="4868979at2"/>
<accession>A0A543H9U5</accession>
<dbReference type="Proteomes" id="UP000316747">
    <property type="component" value="Unassembled WGS sequence"/>
</dbReference>
<evidence type="ECO:0000313" key="1">
    <source>
        <dbReference type="EMBL" id="TQM55094.1"/>
    </source>
</evidence>
<organism evidence="1 2">
    <name type="scientific">Humibacillus xanthopallidus</name>
    <dbReference type="NCBI Taxonomy" id="412689"/>
    <lineage>
        <taxon>Bacteria</taxon>
        <taxon>Bacillati</taxon>
        <taxon>Actinomycetota</taxon>
        <taxon>Actinomycetes</taxon>
        <taxon>Micrococcales</taxon>
        <taxon>Intrasporangiaceae</taxon>
        <taxon>Humibacillus</taxon>
    </lineage>
</organism>
<name>A0A543H9U5_9MICO</name>
<dbReference type="AlphaFoldDB" id="A0A543H9U5"/>
<keyword evidence="2" id="KW-1185">Reference proteome</keyword>